<name>A0A0X8FFM8_9LACT</name>
<dbReference type="Proteomes" id="UP000594771">
    <property type="component" value="Chromosome"/>
</dbReference>
<dbReference type="Proteomes" id="UP001069145">
    <property type="component" value="Unassembled WGS sequence"/>
</dbReference>
<evidence type="ECO:0000313" key="1">
    <source>
        <dbReference type="EMBL" id="MCY3052811.1"/>
    </source>
</evidence>
<reference evidence="1" key="2">
    <citation type="submission" date="2022-09" db="EMBL/GenBank/DDBJ databases">
        <title>Aerococcus urinae taxonomy study.</title>
        <authorList>
            <person name="Christensen J."/>
            <person name="Senneby E."/>
        </authorList>
    </citation>
    <scope>NUCLEOTIDE SEQUENCE</scope>
    <source>
        <strain evidence="1">NLD-066-U95</strain>
    </source>
</reference>
<dbReference type="KEGG" id="aun:AWM73_07475"/>
<evidence type="ECO:0000313" key="3">
    <source>
        <dbReference type="Proteomes" id="UP000594771"/>
    </source>
</evidence>
<accession>A0A0X8FFM8</accession>
<protein>
    <submittedName>
        <fullName evidence="2">Uncharacterized protein</fullName>
    </submittedName>
</protein>
<reference evidence="2 3" key="1">
    <citation type="submission" date="2020-12" db="EMBL/GenBank/DDBJ databases">
        <title>FDA dAtabase for Regulatory Grade micrObial Sequences (FDA-ARGOS): Supporting development and validation of Infectious Disease Dx tests.</title>
        <authorList>
            <person name="Sproer C."/>
            <person name="Gronow S."/>
            <person name="Severitt S."/>
            <person name="Schroder I."/>
            <person name="Tallon L."/>
            <person name="Sadzewicz L."/>
            <person name="Zhao X."/>
            <person name="Boylan J."/>
            <person name="Ott S."/>
            <person name="Bowen H."/>
            <person name="Vavikolanu K."/>
            <person name="Mehta A."/>
            <person name="Aluvathingal J."/>
            <person name="Nadendla S."/>
            <person name="Lowell S."/>
            <person name="Myers T."/>
            <person name="Yan Y."/>
            <person name="Sichtig H."/>
        </authorList>
    </citation>
    <scope>NUCLEOTIDE SEQUENCE [LARGE SCALE GENOMIC DNA]</scope>
    <source>
        <strain evidence="2 3">FDAARGOS_911</strain>
    </source>
</reference>
<dbReference type="RefSeq" id="WP_060778754.1">
    <property type="nucleotide sequence ID" value="NZ_CAJHLH010000014.1"/>
</dbReference>
<dbReference type="EMBL" id="JAOTML010000002">
    <property type="protein sequence ID" value="MCY3052811.1"/>
    <property type="molecule type" value="Genomic_DNA"/>
</dbReference>
<evidence type="ECO:0000313" key="4">
    <source>
        <dbReference type="Proteomes" id="UP001069145"/>
    </source>
</evidence>
<organism evidence="2 3">
    <name type="scientific">Aerococcus urinae</name>
    <dbReference type="NCBI Taxonomy" id="1376"/>
    <lineage>
        <taxon>Bacteria</taxon>
        <taxon>Bacillati</taxon>
        <taxon>Bacillota</taxon>
        <taxon>Bacilli</taxon>
        <taxon>Lactobacillales</taxon>
        <taxon>Aerococcaceae</taxon>
        <taxon>Aerococcus</taxon>
    </lineage>
</organism>
<dbReference type="OrthoDB" id="2301034at2"/>
<sequence>MTKAMKSLEFHFHNGGVWEIPIEHVGDIWIGRITTSYGRINGQGDIVEIHPCKTFKIEILPDADVFQSKSIVQGGLMGGMFENVVNNNDLEYLTIRWSSGRESEIYFPFKASTTDKVDNVYMSSKVKDNGNLYIVINREATVDDIFE</sequence>
<evidence type="ECO:0000313" key="2">
    <source>
        <dbReference type="EMBL" id="QPS01975.1"/>
    </source>
</evidence>
<dbReference type="AlphaFoldDB" id="A0A0X8FFM8"/>
<proteinExistence type="predicted"/>
<dbReference type="EMBL" id="CP065662">
    <property type="protein sequence ID" value="QPS01975.1"/>
    <property type="molecule type" value="Genomic_DNA"/>
</dbReference>
<dbReference type="GeneID" id="35768100"/>
<gene>
    <name evidence="2" type="ORF">I6G68_02545</name>
    <name evidence="1" type="ORF">ODY43_02315</name>
</gene>
<keyword evidence="4" id="KW-1185">Reference proteome</keyword>